<keyword evidence="1" id="KW-0732">Signal</keyword>
<dbReference type="EMBL" id="CAJZAG010000002">
    <property type="protein sequence ID" value="CAG9167555.1"/>
    <property type="molecule type" value="Genomic_DNA"/>
</dbReference>
<dbReference type="Proteomes" id="UP000706525">
    <property type="component" value="Unassembled WGS sequence"/>
</dbReference>
<feature type="domain" description="Surface-adhesin protein E-like" evidence="2">
    <location>
        <begin position="58"/>
        <end position="167"/>
    </location>
</feature>
<evidence type="ECO:0000256" key="1">
    <source>
        <dbReference type="SAM" id="SignalP"/>
    </source>
</evidence>
<gene>
    <name evidence="3" type="ORF">LMG32289_01420</name>
</gene>
<organism evidence="3 4">
    <name type="scientific">Cupriavidus pampae</name>
    <dbReference type="NCBI Taxonomy" id="659251"/>
    <lineage>
        <taxon>Bacteria</taxon>
        <taxon>Pseudomonadati</taxon>
        <taxon>Pseudomonadota</taxon>
        <taxon>Betaproteobacteria</taxon>
        <taxon>Burkholderiales</taxon>
        <taxon>Burkholderiaceae</taxon>
        <taxon>Cupriavidus</taxon>
    </lineage>
</organism>
<proteinExistence type="predicted"/>
<comment type="caution">
    <text evidence="3">The sequence shown here is derived from an EMBL/GenBank/DDBJ whole genome shotgun (WGS) entry which is preliminary data.</text>
</comment>
<dbReference type="InterPro" id="IPR031939">
    <property type="entry name" value="Adhesin_E-like"/>
</dbReference>
<sequence length="167" mass="17785">MSRFVRPAIRFAALATLAVAATGFSVAAHADDGMEAPNAVPAPATAAIEAAPPDPQRWLPLLGTSGMVSYFDQTAVRRRGTEVGVIVVRNSPAGVIRTTNGETIRSSLKRMVLNCANSMYAVVEQTLYSKRFARGESIYTIHSPQLGTPQRAQSGTIAGELVARLCR</sequence>
<keyword evidence="4" id="KW-1185">Reference proteome</keyword>
<dbReference type="Pfam" id="PF16747">
    <property type="entry name" value="Adhesin_E"/>
    <property type="match status" value="1"/>
</dbReference>
<feature type="signal peptide" evidence="1">
    <location>
        <begin position="1"/>
        <end position="30"/>
    </location>
</feature>
<evidence type="ECO:0000313" key="3">
    <source>
        <dbReference type="EMBL" id="CAG9167555.1"/>
    </source>
</evidence>
<evidence type="ECO:0000313" key="4">
    <source>
        <dbReference type="Proteomes" id="UP000706525"/>
    </source>
</evidence>
<accession>A0ABN7Y2F7</accession>
<dbReference type="RefSeq" id="WP_223983762.1">
    <property type="nucleotide sequence ID" value="NZ_CAJZAG010000002.1"/>
</dbReference>
<protein>
    <recommendedName>
        <fullName evidence="2">Surface-adhesin protein E-like domain-containing protein</fullName>
    </recommendedName>
</protein>
<feature type="chain" id="PRO_5046452694" description="Surface-adhesin protein E-like domain-containing protein" evidence="1">
    <location>
        <begin position="31"/>
        <end position="167"/>
    </location>
</feature>
<evidence type="ECO:0000259" key="2">
    <source>
        <dbReference type="Pfam" id="PF16747"/>
    </source>
</evidence>
<reference evidence="3 4" key="1">
    <citation type="submission" date="2021-08" db="EMBL/GenBank/DDBJ databases">
        <authorList>
            <person name="Peeters C."/>
        </authorList>
    </citation>
    <scope>NUCLEOTIDE SEQUENCE [LARGE SCALE GENOMIC DNA]</scope>
    <source>
        <strain evidence="3 4">LMG 32289</strain>
    </source>
</reference>
<name>A0ABN7Y2F7_9BURK</name>